<sequence>ALSDGSSTAAGTGMAAGEVAVVTDVAVQHGVKVLEAAAKGGPASLLAAASHASEGLMSDEVRRRIAAAIMQQLVADPDVHKRL</sequence>
<gene>
    <name evidence="1" type="ORF">MNEG_13826</name>
</gene>
<dbReference type="KEGG" id="mng:MNEG_13826"/>
<accession>A0A0D2LXC0</accession>
<dbReference type="Proteomes" id="UP000054498">
    <property type="component" value="Unassembled WGS sequence"/>
</dbReference>
<dbReference type="AlphaFoldDB" id="A0A0D2LXC0"/>
<dbReference type="GeneID" id="25731327"/>
<dbReference type="RefSeq" id="XP_013893156.1">
    <property type="nucleotide sequence ID" value="XM_014037702.1"/>
</dbReference>
<evidence type="ECO:0000313" key="2">
    <source>
        <dbReference type="Proteomes" id="UP000054498"/>
    </source>
</evidence>
<evidence type="ECO:0000313" key="1">
    <source>
        <dbReference type="EMBL" id="KIY94136.1"/>
    </source>
</evidence>
<name>A0A0D2LXC0_9CHLO</name>
<keyword evidence="2" id="KW-1185">Reference proteome</keyword>
<reference evidence="1 2" key="1">
    <citation type="journal article" date="2013" name="BMC Genomics">
        <title>Reconstruction of the lipid metabolism for the microalga Monoraphidium neglectum from its genome sequence reveals characteristics suitable for biofuel production.</title>
        <authorList>
            <person name="Bogen C."/>
            <person name="Al-Dilaimi A."/>
            <person name="Albersmeier A."/>
            <person name="Wichmann J."/>
            <person name="Grundmann M."/>
            <person name="Rupp O."/>
            <person name="Lauersen K.J."/>
            <person name="Blifernez-Klassen O."/>
            <person name="Kalinowski J."/>
            <person name="Goesmann A."/>
            <person name="Mussgnug J.H."/>
            <person name="Kruse O."/>
        </authorList>
    </citation>
    <scope>NUCLEOTIDE SEQUENCE [LARGE SCALE GENOMIC DNA]</scope>
    <source>
        <strain evidence="1 2">SAG 48.87</strain>
    </source>
</reference>
<feature type="non-terminal residue" evidence="1">
    <location>
        <position position="83"/>
    </location>
</feature>
<proteinExistence type="predicted"/>
<dbReference type="EMBL" id="KK104290">
    <property type="protein sequence ID" value="KIY94136.1"/>
    <property type="molecule type" value="Genomic_DNA"/>
</dbReference>
<feature type="non-terminal residue" evidence="1">
    <location>
        <position position="1"/>
    </location>
</feature>
<organism evidence="1 2">
    <name type="scientific">Monoraphidium neglectum</name>
    <dbReference type="NCBI Taxonomy" id="145388"/>
    <lineage>
        <taxon>Eukaryota</taxon>
        <taxon>Viridiplantae</taxon>
        <taxon>Chlorophyta</taxon>
        <taxon>core chlorophytes</taxon>
        <taxon>Chlorophyceae</taxon>
        <taxon>CS clade</taxon>
        <taxon>Sphaeropleales</taxon>
        <taxon>Selenastraceae</taxon>
        <taxon>Monoraphidium</taxon>
    </lineage>
</organism>
<protein>
    <submittedName>
        <fullName evidence="1">Uncharacterized protein</fullName>
    </submittedName>
</protein>